<organism evidence="2 3">
    <name type="scientific">Plantactinospora solaniradicis</name>
    <dbReference type="NCBI Taxonomy" id="1723736"/>
    <lineage>
        <taxon>Bacteria</taxon>
        <taxon>Bacillati</taxon>
        <taxon>Actinomycetota</taxon>
        <taxon>Actinomycetes</taxon>
        <taxon>Micromonosporales</taxon>
        <taxon>Micromonosporaceae</taxon>
        <taxon>Plantactinospora</taxon>
    </lineage>
</organism>
<comment type="caution">
    <text evidence="2">The sequence shown here is derived from an EMBL/GenBank/DDBJ whole genome shotgun (WGS) entry which is preliminary data.</text>
</comment>
<feature type="region of interest" description="Disordered" evidence="1">
    <location>
        <begin position="1"/>
        <end position="20"/>
    </location>
</feature>
<evidence type="ECO:0000313" key="3">
    <source>
        <dbReference type="Proteomes" id="UP001596203"/>
    </source>
</evidence>
<gene>
    <name evidence="2" type="ORF">ACFP2T_28060</name>
</gene>
<dbReference type="Proteomes" id="UP001596203">
    <property type="component" value="Unassembled WGS sequence"/>
</dbReference>
<name>A0ABW1KED5_9ACTN</name>
<feature type="compositionally biased region" description="Basic and acidic residues" evidence="1">
    <location>
        <begin position="1"/>
        <end position="11"/>
    </location>
</feature>
<evidence type="ECO:0000256" key="1">
    <source>
        <dbReference type="SAM" id="MobiDB-lite"/>
    </source>
</evidence>
<proteinExistence type="predicted"/>
<evidence type="ECO:0008006" key="4">
    <source>
        <dbReference type="Google" id="ProtNLM"/>
    </source>
</evidence>
<keyword evidence="3" id="KW-1185">Reference proteome</keyword>
<dbReference type="RefSeq" id="WP_377426711.1">
    <property type="nucleotide sequence ID" value="NZ_JBHSPR010000029.1"/>
</dbReference>
<protein>
    <recommendedName>
        <fullName evidence="4">DUF4034 domain-containing protein</fullName>
    </recommendedName>
</protein>
<reference evidence="3" key="1">
    <citation type="journal article" date="2019" name="Int. J. Syst. Evol. Microbiol.">
        <title>The Global Catalogue of Microorganisms (GCM) 10K type strain sequencing project: providing services to taxonomists for standard genome sequencing and annotation.</title>
        <authorList>
            <consortium name="The Broad Institute Genomics Platform"/>
            <consortium name="The Broad Institute Genome Sequencing Center for Infectious Disease"/>
            <person name="Wu L."/>
            <person name="Ma J."/>
        </authorList>
    </citation>
    <scope>NUCLEOTIDE SEQUENCE [LARGE SCALE GENOMIC DNA]</scope>
    <source>
        <strain evidence="3">ZS-35-S2</strain>
    </source>
</reference>
<dbReference type="EMBL" id="JBHSPR010000029">
    <property type="protein sequence ID" value="MFC6020036.1"/>
    <property type="molecule type" value="Genomic_DNA"/>
</dbReference>
<evidence type="ECO:0000313" key="2">
    <source>
        <dbReference type="EMBL" id="MFC6020036.1"/>
    </source>
</evidence>
<accession>A0ABW1KED5</accession>
<sequence>MFSRFFRREPHGPGPVPPVLDTDTALDDHALRHARDRAQAGDWIAARDVVTVAGADWELRSRRIVVLCEAAAQNDAWLYDWLRSAPEDPAAVTIYAATLATRAGDARGDAPASRTSPEQFRAFKELSDAAAVASRRAITLAGPHDPTPFIELLGAAFADGRVDTPEFRELLAEAKRRDPYHFDLHLTVVSLLCQKWFGSHEQMFTAAREVAAAAPPGANVVMMPFLAHFEFAMREYGWDQRTPESLAACSRHFQRPEVQAELDSWAAKWRAGVPRPGRAMTCRHWLALAYFLSGRRAETKAVLDEIGPYVGSTLAWAYFLPSTEEGFLTAWRWANT</sequence>